<dbReference type="InterPro" id="IPR050918">
    <property type="entry name" value="CNF-like_PLA2_Inhibitor"/>
</dbReference>
<proteinExistence type="evidence at transcript level"/>
<comment type="subcellular location">
    <subcellularLocation>
        <location evidence="1">Secreted</location>
    </subcellularLocation>
</comment>
<dbReference type="PANTHER" id="PTHR20914:SF9">
    <property type="entry name" value="COILED, ISOFORM A"/>
    <property type="match status" value="1"/>
</dbReference>
<dbReference type="PANTHER" id="PTHR20914">
    <property type="entry name" value="LY6/PLAUR DOMAIN-CONTAINING PROTEIN 8"/>
    <property type="match status" value="1"/>
</dbReference>
<dbReference type="GO" id="GO:0005576">
    <property type="term" value="C:extracellular region"/>
    <property type="evidence" value="ECO:0007669"/>
    <property type="project" value="UniProtKB-SubCell"/>
</dbReference>
<reference evidence="4" key="1">
    <citation type="journal article" date="2014" name="PeerJ">
        <title>Ancient pheromone blend as an alternative for copulation in internally fertilizing salamanders.</title>
        <authorList>
            <person name="Van Bocxlaer I."/>
            <person name="Treer D."/>
            <person name="Maex M."/>
            <person name="Vandebergh W."/>
            <person name="Janssenswillen S."/>
            <person name="Stegen G."/>
            <person name="Kok P."/>
            <person name="Willaert B."/>
            <person name="Matthijs S."/>
            <person name="Martens E."/>
            <person name="Mortier A."/>
            <person name="de Greve H."/>
            <person name="Proost P."/>
            <person name="Bossuyt F."/>
        </authorList>
    </citation>
    <scope>NUCLEOTIDE SEQUENCE</scope>
    <source>
        <tissue evidence="4">Abdominal gland</tissue>
    </source>
</reference>
<dbReference type="InterPro" id="IPR045860">
    <property type="entry name" value="Snake_toxin-like_sf"/>
</dbReference>
<evidence type="ECO:0000313" key="4">
    <source>
        <dbReference type="EMBL" id="AJF36154.1"/>
    </source>
</evidence>
<evidence type="ECO:0000256" key="1">
    <source>
        <dbReference type="ARBA" id="ARBA00004613"/>
    </source>
</evidence>
<keyword evidence="3" id="KW-0732">Signal</keyword>
<dbReference type="Gene3D" id="2.10.60.10">
    <property type="entry name" value="CD59"/>
    <property type="match status" value="1"/>
</dbReference>
<organism evidence="4">
    <name type="scientific">Lissotriton helveticus</name>
    <name type="common">palmate newt</name>
    <dbReference type="NCBI Taxonomy" id="256425"/>
    <lineage>
        <taxon>Eukaryota</taxon>
        <taxon>Metazoa</taxon>
        <taxon>Chordata</taxon>
        <taxon>Craniata</taxon>
        <taxon>Vertebrata</taxon>
        <taxon>Euteleostomi</taxon>
        <taxon>Amphibia</taxon>
        <taxon>Batrachia</taxon>
        <taxon>Caudata</taxon>
        <taxon>Salamandroidea</taxon>
        <taxon>Salamandridae</taxon>
        <taxon>Pleurodelinae</taxon>
        <taxon>Lissotriton</taxon>
    </lineage>
</organism>
<sequence length="202" mass="21882">MRTLLTAAVLLCALNAGVNCLLCEKCFSVGTTTCSGIYRLCPADATHCLQGLENSTIMSKNALTSFKDCGTPSSRTTCDRILSYRTQMSLVRIRRTCCDSDYCNGGDIQALVVDESLNGYKCGECIHDRSPDACTTKKEVLCSGQEKTCLFLSGTMILPGEDAVAYSEFGYITNNFCRKGGFQLQGLQLQNSDLKCAPAIKV</sequence>
<evidence type="ECO:0000256" key="3">
    <source>
        <dbReference type="SAM" id="SignalP"/>
    </source>
</evidence>
<accession>A0A0B5H6Q5</accession>
<keyword evidence="2" id="KW-0964">Secreted</keyword>
<name>A0A0B5H6Q5_9SALA</name>
<evidence type="ECO:0000256" key="2">
    <source>
        <dbReference type="ARBA" id="ARBA00022525"/>
    </source>
</evidence>
<protein>
    <submittedName>
        <fullName evidence="4">Sodefrin-like factor 29</fullName>
    </submittedName>
</protein>
<feature type="signal peptide" evidence="3">
    <location>
        <begin position="1"/>
        <end position="20"/>
    </location>
</feature>
<dbReference type="SUPFAM" id="SSF57302">
    <property type="entry name" value="Snake toxin-like"/>
    <property type="match status" value="1"/>
</dbReference>
<feature type="chain" id="PRO_5002102568" evidence="3">
    <location>
        <begin position="21"/>
        <end position="202"/>
    </location>
</feature>
<dbReference type="AlphaFoldDB" id="A0A0B5H6Q5"/>
<dbReference type="EMBL" id="KJ402354">
    <property type="protein sequence ID" value="AJF36154.1"/>
    <property type="molecule type" value="mRNA"/>
</dbReference>